<feature type="chain" id="PRO_5002140866" description="Lipoprotein" evidence="1">
    <location>
        <begin position="20"/>
        <end position="159"/>
    </location>
</feature>
<evidence type="ECO:0000313" key="3">
    <source>
        <dbReference type="Proteomes" id="UP000031338"/>
    </source>
</evidence>
<feature type="signal peptide" evidence="1">
    <location>
        <begin position="1"/>
        <end position="19"/>
    </location>
</feature>
<dbReference type="RefSeq" id="WP_052242580.1">
    <property type="nucleotide sequence ID" value="NZ_JBNNWK010000017.1"/>
</dbReference>
<dbReference type="PATRIC" id="fig|48936.3.peg.3353"/>
<evidence type="ECO:0008006" key="4">
    <source>
        <dbReference type="Google" id="ProtNLM"/>
    </source>
</evidence>
<sequence>MTTIRSLPALALMVTVSLAACSPEPATGPTGVAGESAAAVEADSMPPAEPPALVATEAAAVMPAPVPPSFRAIGTEPFWSARVDVDKLSWSTPEQPDGLVVPVKRQDVEGKAILSGQVEGRALVLEVSAGSCSDGMSDTVYPFTVTRRLGNDTQRGCAR</sequence>
<dbReference type="AlphaFoldDB" id="A0A0B8ZLY3"/>
<reference evidence="2 3" key="1">
    <citation type="submission" date="2014-10" db="EMBL/GenBank/DDBJ databases">
        <title>Draft genome sequence of Novosphingobium subterraneum DSM 12447.</title>
        <authorList>
            <person name="Gan H.M."/>
            <person name="Gan H.Y."/>
            <person name="Savka M.A."/>
        </authorList>
    </citation>
    <scope>NUCLEOTIDE SEQUENCE [LARGE SCALE GENOMIC DNA]</scope>
    <source>
        <strain evidence="2 3">DSM 12447</strain>
    </source>
</reference>
<protein>
    <recommendedName>
        <fullName evidence="4">Lipoprotein</fullName>
    </recommendedName>
</protein>
<dbReference type="STRING" id="48936.NJ75_03331"/>
<evidence type="ECO:0000256" key="1">
    <source>
        <dbReference type="SAM" id="SignalP"/>
    </source>
</evidence>
<evidence type="ECO:0000313" key="2">
    <source>
        <dbReference type="EMBL" id="KHS44123.1"/>
    </source>
</evidence>
<name>A0A0B8ZLY3_9SPHN</name>
<comment type="caution">
    <text evidence="2">The sequence shown here is derived from an EMBL/GenBank/DDBJ whole genome shotgun (WGS) entry which is preliminary data.</text>
</comment>
<gene>
    <name evidence="2" type="ORF">NJ75_03331</name>
</gene>
<dbReference type="PROSITE" id="PS51257">
    <property type="entry name" value="PROKAR_LIPOPROTEIN"/>
    <property type="match status" value="1"/>
</dbReference>
<dbReference type="Proteomes" id="UP000031338">
    <property type="component" value="Unassembled WGS sequence"/>
</dbReference>
<proteinExistence type="predicted"/>
<keyword evidence="3" id="KW-1185">Reference proteome</keyword>
<dbReference type="EMBL" id="JRVC01000018">
    <property type="protein sequence ID" value="KHS44123.1"/>
    <property type="molecule type" value="Genomic_DNA"/>
</dbReference>
<keyword evidence="1" id="KW-0732">Signal</keyword>
<accession>A0A0B8ZLY3</accession>
<organism evidence="2 3">
    <name type="scientific">Novosphingobium subterraneum</name>
    <dbReference type="NCBI Taxonomy" id="48936"/>
    <lineage>
        <taxon>Bacteria</taxon>
        <taxon>Pseudomonadati</taxon>
        <taxon>Pseudomonadota</taxon>
        <taxon>Alphaproteobacteria</taxon>
        <taxon>Sphingomonadales</taxon>
        <taxon>Sphingomonadaceae</taxon>
        <taxon>Novosphingobium</taxon>
    </lineage>
</organism>